<organism evidence="2 3">
    <name type="scientific">Pleurodeles waltl</name>
    <name type="common">Iberian ribbed newt</name>
    <dbReference type="NCBI Taxonomy" id="8319"/>
    <lineage>
        <taxon>Eukaryota</taxon>
        <taxon>Metazoa</taxon>
        <taxon>Chordata</taxon>
        <taxon>Craniata</taxon>
        <taxon>Vertebrata</taxon>
        <taxon>Euteleostomi</taxon>
        <taxon>Amphibia</taxon>
        <taxon>Batrachia</taxon>
        <taxon>Caudata</taxon>
        <taxon>Salamandroidea</taxon>
        <taxon>Salamandridae</taxon>
        <taxon>Pleurodelinae</taxon>
        <taxon>Pleurodeles</taxon>
    </lineage>
</organism>
<dbReference type="Proteomes" id="UP001066276">
    <property type="component" value="Chromosome 5"/>
</dbReference>
<reference evidence="2" key="1">
    <citation type="journal article" date="2022" name="bioRxiv">
        <title>Sequencing and chromosome-scale assembly of the giantPleurodeles waltlgenome.</title>
        <authorList>
            <person name="Brown T."/>
            <person name="Elewa A."/>
            <person name="Iarovenko S."/>
            <person name="Subramanian E."/>
            <person name="Araus A.J."/>
            <person name="Petzold A."/>
            <person name="Susuki M."/>
            <person name="Suzuki K.-i.T."/>
            <person name="Hayashi T."/>
            <person name="Toyoda A."/>
            <person name="Oliveira C."/>
            <person name="Osipova E."/>
            <person name="Leigh N.D."/>
            <person name="Simon A."/>
            <person name="Yun M.H."/>
        </authorList>
    </citation>
    <scope>NUCLEOTIDE SEQUENCE</scope>
    <source>
        <strain evidence="2">20211129_DDA</strain>
        <tissue evidence="2">Liver</tissue>
    </source>
</reference>
<accession>A0AAV7RTN5</accession>
<protein>
    <submittedName>
        <fullName evidence="2">Uncharacterized protein</fullName>
    </submittedName>
</protein>
<dbReference type="EMBL" id="JANPWB010000009">
    <property type="protein sequence ID" value="KAJ1154303.1"/>
    <property type="molecule type" value="Genomic_DNA"/>
</dbReference>
<evidence type="ECO:0000313" key="3">
    <source>
        <dbReference type="Proteomes" id="UP001066276"/>
    </source>
</evidence>
<keyword evidence="3" id="KW-1185">Reference proteome</keyword>
<sequence>MLPQLCPSYHGGITTKNTSDPEVLRAETNPVQLLGDSRQKQPLRAVTWMQRKVAGRIRGGLRGNQSTKLRRSGRRRRERGLRRRHS</sequence>
<name>A0AAV7RTN5_PLEWA</name>
<dbReference type="AlphaFoldDB" id="A0AAV7RTN5"/>
<feature type="compositionally biased region" description="Basic residues" evidence="1">
    <location>
        <begin position="68"/>
        <end position="86"/>
    </location>
</feature>
<gene>
    <name evidence="2" type="ORF">NDU88_007056</name>
</gene>
<evidence type="ECO:0000256" key="1">
    <source>
        <dbReference type="SAM" id="MobiDB-lite"/>
    </source>
</evidence>
<feature type="region of interest" description="Disordered" evidence="1">
    <location>
        <begin position="1"/>
        <end position="20"/>
    </location>
</feature>
<evidence type="ECO:0000313" key="2">
    <source>
        <dbReference type="EMBL" id="KAJ1154303.1"/>
    </source>
</evidence>
<proteinExistence type="predicted"/>
<feature type="region of interest" description="Disordered" evidence="1">
    <location>
        <begin position="56"/>
        <end position="86"/>
    </location>
</feature>
<comment type="caution">
    <text evidence="2">The sequence shown here is derived from an EMBL/GenBank/DDBJ whole genome shotgun (WGS) entry which is preliminary data.</text>
</comment>